<keyword evidence="1" id="KW-0040">ANK repeat</keyword>
<dbReference type="InterPro" id="IPR036770">
    <property type="entry name" value="Ankyrin_rpt-contain_sf"/>
</dbReference>
<dbReference type="InterPro" id="IPR002110">
    <property type="entry name" value="Ankyrin_rpt"/>
</dbReference>
<evidence type="ECO:0000313" key="4">
    <source>
        <dbReference type="Proteomes" id="UP000288805"/>
    </source>
</evidence>
<proteinExistence type="predicted"/>
<feature type="repeat" description="ANK" evidence="1">
    <location>
        <begin position="70"/>
        <end position="92"/>
    </location>
</feature>
<sequence>MKRKGSTLEDLEFPATGGGEGTMASTSDAGASDLKSIRRKLMKSLASSWEEVIKIYEKDPRAHRIKIDQPGNTALHIAVSSGQKDVVKRLVESINAKNGNPVDVLSIWNRDGNNPLHVGVSLGSIPMCKCIIGQYNELLGRPNREGDTPLLGAIRYDKKDVFLFLYDMCEGNTAHGYFQNEYGETILHLAIESGHMDLAFQIICKQEDLMDSVDRRGISPLHVLANKPTAFRSGIHLGWFNKIIYHCISVEELIPAGTSKAKKSFFQELRKLIKLPGKSKKHLDPENPEGQGIEHHGHNSSNIGAQGHKTFPSKYGRWLLVNPGSSQIRKLKEKKEMNVWALQILNKLLERAAKRTRNYSNLYVNPVHYK</sequence>
<dbReference type="PANTHER" id="PTHR24121:SF15">
    <property type="entry name" value="ANKYRIN REPEAT PROTEIN"/>
    <property type="match status" value="1"/>
</dbReference>
<dbReference type="EMBL" id="QGNW01002645">
    <property type="protein sequence ID" value="RVW13785.1"/>
    <property type="molecule type" value="Genomic_DNA"/>
</dbReference>
<dbReference type="Pfam" id="PF12796">
    <property type="entry name" value="Ank_2"/>
    <property type="match status" value="1"/>
</dbReference>
<dbReference type="PANTHER" id="PTHR24121">
    <property type="entry name" value="NO MECHANORECEPTOR POTENTIAL C, ISOFORM D-RELATED"/>
    <property type="match status" value="1"/>
</dbReference>
<dbReference type="Gene3D" id="1.25.40.20">
    <property type="entry name" value="Ankyrin repeat-containing domain"/>
    <property type="match status" value="1"/>
</dbReference>
<dbReference type="SUPFAM" id="SSF48403">
    <property type="entry name" value="Ankyrin repeat"/>
    <property type="match status" value="1"/>
</dbReference>
<organism evidence="3 4">
    <name type="scientific">Vitis vinifera</name>
    <name type="common">Grape</name>
    <dbReference type="NCBI Taxonomy" id="29760"/>
    <lineage>
        <taxon>Eukaryota</taxon>
        <taxon>Viridiplantae</taxon>
        <taxon>Streptophyta</taxon>
        <taxon>Embryophyta</taxon>
        <taxon>Tracheophyta</taxon>
        <taxon>Spermatophyta</taxon>
        <taxon>Magnoliopsida</taxon>
        <taxon>eudicotyledons</taxon>
        <taxon>Gunneridae</taxon>
        <taxon>Pentapetalae</taxon>
        <taxon>rosids</taxon>
        <taxon>Vitales</taxon>
        <taxon>Vitaceae</taxon>
        <taxon>Viteae</taxon>
        <taxon>Vitis</taxon>
    </lineage>
</organism>
<gene>
    <name evidence="3" type="ORF">CK203_083631</name>
</gene>
<comment type="caution">
    <text evidence="3">The sequence shown here is derived from an EMBL/GenBank/DDBJ whole genome shotgun (WGS) entry which is preliminary data.</text>
</comment>
<dbReference type="Proteomes" id="UP000288805">
    <property type="component" value="Unassembled WGS sequence"/>
</dbReference>
<dbReference type="PROSITE" id="PS50297">
    <property type="entry name" value="ANK_REP_REGION"/>
    <property type="match status" value="1"/>
</dbReference>
<reference evidence="3 4" key="1">
    <citation type="journal article" date="2018" name="PLoS Genet.">
        <title>Population sequencing reveals clonal diversity and ancestral inbreeding in the grapevine cultivar Chardonnay.</title>
        <authorList>
            <person name="Roach M.J."/>
            <person name="Johnson D.L."/>
            <person name="Bohlmann J."/>
            <person name="van Vuuren H.J."/>
            <person name="Jones S.J."/>
            <person name="Pretorius I.S."/>
            <person name="Schmidt S.A."/>
            <person name="Borneman A.R."/>
        </authorList>
    </citation>
    <scope>NUCLEOTIDE SEQUENCE [LARGE SCALE GENOMIC DNA]</scope>
    <source>
        <strain evidence="4">cv. Chardonnay</strain>
        <tissue evidence="3">Leaf</tissue>
    </source>
</reference>
<dbReference type="AlphaFoldDB" id="A0A438BS39"/>
<protein>
    <submittedName>
        <fullName evidence="3">Uncharacterized protein</fullName>
    </submittedName>
</protein>
<name>A0A438BS39_VITVI</name>
<feature type="region of interest" description="Disordered" evidence="2">
    <location>
        <begin position="277"/>
        <end position="306"/>
    </location>
</feature>
<evidence type="ECO:0000256" key="1">
    <source>
        <dbReference type="PROSITE-ProRule" id="PRU00023"/>
    </source>
</evidence>
<evidence type="ECO:0000256" key="2">
    <source>
        <dbReference type="SAM" id="MobiDB-lite"/>
    </source>
</evidence>
<evidence type="ECO:0000313" key="3">
    <source>
        <dbReference type="EMBL" id="RVW13785.1"/>
    </source>
</evidence>
<dbReference type="FunFam" id="1.25.40.20:FF:001031">
    <property type="entry name" value="Uncharacterized protein"/>
    <property type="match status" value="1"/>
</dbReference>
<accession>A0A438BS39</accession>
<feature type="region of interest" description="Disordered" evidence="2">
    <location>
        <begin position="1"/>
        <end position="30"/>
    </location>
</feature>
<dbReference type="SMART" id="SM00248">
    <property type="entry name" value="ANK"/>
    <property type="match status" value="4"/>
</dbReference>
<dbReference type="PROSITE" id="PS50088">
    <property type="entry name" value="ANK_REPEAT"/>
    <property type="match status" value="1"/>
</dbReference>